<evidence type="ECO:0000256" key="1">
    <source>
        <dbReference type="PROSITE-ProRule" id="PRU00182"/>
    </source>
</evidence>
<reference evidence="3" key="2">
    <citation type="journal article" date="2014" name="Genome Announc.">
        <title>Draft Genome Sequence of a Novel Lactobacillus salivarius Strain Isolated from Piglet.</title>
        <authorList>
            <person name="Mackenzie D.A."/>
            <person name="McLay K."/>
            <person name="Roos S."/>
            <person name="Walter J."/>
            <person name="Swarbreck D."/>
            <person name="Drou N."/>
            <person name="Crossman L.C."/>
            <person name="Juge N."/>
        </authorList>
    </citation>
    <scope>NUCLEOTIDE SEQUENCE [LARGE SCALE GENOMIC DNA]</scope>
    <source>
        <strain>cp400</strain>
    </source>
</reference>
<accession>V6DJP4</accession>
<comment type="caution">
    <text evidence="3">The sequence shown here is derived from an EMBL/GenBank/DDBJ whole genome shotgun (WGS) entry which is preliminary data.</text>
</comment>
<dbReference type="Pfam" id="PF17774">
    <property type="entry name" value="YlmH_RBD"/>
    <property type="match status" value="1"/>
</dbReference>
<protein>
    <submittedName>
        <fullName evidence="3">RNA binding protein</fullName>
    </submittedName>
</protein>
<dbReference type="SUPFAM" id="SSF55174">
    <property type="entry name" value="Alpha-L RNA-binding motif"/>
    <property type="match status" value="1"/>
</dbReference>
<dbReference type="InterPro" id="IPR040591">
    <property type="entry name" value="RqcP2_RBD"/>
</dbReference>
<dbReference type="InterPro" id="IPR036986">
    <property type="entry name" value="S4_RNA-bd_sf"/>
</dbReference>
<dbReference type="InterPro" id="IPR012677">
    <property type="entry name" value="Nucleotide-bd_a/b_plait_sf"/>
</dbReference>
<dbReference type="PANTHER" id="PTHR13633:SF3">
    <property type="entry name" value="MITOCHONDRIAL TRANSCRIPTION RESCUE FACTOR 1"/>
    <property type="match status" value="1"/>
</dbReference>
<dbReference type="Gene3D" id="3.10.290.10">
    <property type="entry name" value="RNA-binding S4 domain"/>
    <property type="match status" value="1"/>
</dbReference>
<feature type="domain" description="RNA-binding S4" evidence="2">
    <location>
        <begin position="198"/>
        <end position="258"/>
    </location>
</feature>
<dbReference type="Gene3D" id="3.30.1370.160">
    <property type="match status" value="1"/>
</dbReference>
<evidence type="ECO:0000259" key="2">
    <source>
        <dbReference type="SMART" id="SM00363"/>
    </source>
</evidence>
<keyword evidence="1" id="KW-0694">RNA-binding</keyword>
<proteinExistence type="predicted"/>
<dbReference type="GO" id="GO:0003723">
    <property type="term" value="F:RNA binding"/>
    <property type="evidence" value="ECO:0007669"/>
    <property type="project" value="UniProtKB-KW"/>
</dbReference>
<dbReference type="InterPro" id="IPR002942">
    <property type="entry name" value="S4_RNA-bd"/>
</dbReference>
<evidence type="ECO:0000313" key="3">
    <source>
        <dbReference type="EMBL" id="CDK34887.1"/>
    </source>
</evidence>
<dbReference type="CDD" id="cd00165">
    <property type="entry name" value="S4"/>
    <property type="match status" value="1"/>
</dbReference>
<dbReference type="SMART" id="SM00363">
    <property type="entry name" value="S4"/>
    <property type="match status" value="1"/>
</dbReference>
<name>V6DJP4_9LACO</name>
<organism evidence="3">
    <name type="scientific">Ligilactobacillus salivarius cp400</name>
    <dbReference type="NCBI Taxonomy" id="1273133"/>
    <lineage>
        <taxon>Bacteria</taxon>
        <taxon>Bacillati</taxon>
        <taxon>Bacillota</taxon>
        <taxon>Bacilli</taxon>
        <taxon>Lactobacillales</taxon>
        <taxon>Lactobacillaceae</taxon>
        <taxon>Ligilactobacillus</taxon>
    </lineage>
</organism>
<dbReference type="AlphaFoldDB" id="V6DJP4"/>
<gene>
    <name evidence="3" type="ORF">LSCP400_06921</name>
</gene>
<dbReference type="Gene3D" id="3.30.70.330">
    <property type="match status" value="1"/>
</dbReference>
<dbReference type="EMBL" id="CBVR010000008">
    <property type="protein sequence ID" value="CDK34887.1"/>
    <property type="molecule type" value="Genomic_DNA"/>
</dbReference>
<reference evidence="3" key="1">
    <citation type="submission" date="2013-10" db="EMBL/GenBank/DDBJ databases">
        <authorList>
            <person name="Crossman L."/>
        </authorList>
    </citation>
    <scope>NUCLEOTIDE SEQUENCE</scope>
</reference>
<dbReference type="PROSITE" id="PS50889">
    <property type="entry name" value="S4"/>
    <property type="match status" value="1"/>
</dbReference>
<dbReference type="PANTHER" id="PTHR13633">
    <property type="entry name" value="MITOCHONDRIAL TRANSCRIPTION RESCUE FACTOR 1"/>
    <property type="match status" value="1"/>
</dbReference>
<sequence>MGCRLYTWTVRTLLIMDSNILQHFRKDEEPLISQLSDYIMQAENEYRPILTHFLNPREQYIAQSLIHKNQDVKVSFSGGYENAERKRAIFYPSYYEVQDDDFNLELIMIKYPVKFTSLTHGQILGTLANSGLDREVIGDIIEQDDTWQFLCEKEVSDYFRLQIDRVGKIKVRLEDAPLDEIVVPELNWQEKMVTSSSLRIDSLVSVTFNISRESSKNLIKAEKVQLNWMTVARPDYEVKYGDILSIRGYGRLRIDDLLGVTRKDKLRIRVSVLEKNN</sequence>